<organism evidence="1 2">
    <name type="scientific">Halteria grandinella</name>
    <dbReference type="NCBI Taxonomy" id="5974"/>
    <lineage>
        <taxon>Eukaryota</taxon>
        <taxon>Sar</taxon>
        <taxon>Alveolata</taxon>
        <taxon>Ciliophora</taxon>
        <taxon>Intramacronucleata</taxon>
        <taxon>Spirotrichea</taxon>
        <taxon>Stichotrichia</taxon>
        <taxon>Sporadotrichida</taxon>
        <taxon>Halteriidae</taxon>
        <taxon>Halteria</taxon>
    </lineage>
</organism>
<evidence type="ECO:0000313" key="2">
    <source>
        <dbReference type="Proteomes" id="UP000785679"/>
    </source>
</evidence>
<dbReference type="AlphaFoldDB" id="A0A8J8TB30"/>
<evidence type="ECO:0008006" key="3">
    <source>
        <dbReference type="Google" id="ProtNLM"/>
    </source>
</evidence>
<proteinExistence type="predicted"/>
<dbReference type="InterPro" id="IPR013783">
    <property type="entry name" value="Ig-like_fold"/>
</dbReference>
<comment type="caution">
    <text evidence="1">The sequence shown here is derived from an EMBL/GenBank/DDBJ whole genome shotgun (WGS) entry which is preliminary data.</text>
</comment>
<keyword evidence="2" id="KW-1185">Reference proteome</keyword>
<dbReference type="Gene3D" id="2.60.40.10">
    <property type="entry name" value="Immunoglobulins"/>
    <property type="match status" value="1"/>
</dbReference>
<gene>
    <name evidence="1" type="ORF">FGO68_gene896</name>
</gene>
<dbReference type="Proteomes" id="UP000785679">
    <property type="component" value="Unassembled WGS sequence"/>
</dbReference>
<name>A0A8J8TB30_HALGN</name>
<sequence>MMSKGDTFTFSPILFADVKTHTILVTLADGQPKKTNYTFTVTVTNSAPYLITTPLVNQQCALNSQISYTISDYKDDENNPVVISWTGPPAVMTTFDQPSLTFTFTPTQFSQVANHTVTVNVSDTKKYTTYIFVLKVTNTAPYFDISPLDSFTQVLGYTFTYTIPSITDDEGNIASLSITSKPSYITVNGLTNFISKPVLDSNVGSQSITIVLTDTHMTKSYGLTYTISPNLLPIFSVSQLPNQTVKLNFTLTVNLPSYSDPEGMPITVTYYYSPLSYNRVNDSSTEVSTADFARVGNNTVRVILNDGFRNNEYTFIVTVTNTAPYLSSAPANQSFKMNQSHSITLPSFKDDENNPVFVVPISLPSYLTFVSPNIFQLYASSFSDLTNQTVKFNLTDTQLKTPYEFFIQIYNTAPYFHSTVTLPPVTMRYFNPLTIELPLILDDEFNPVFITAISNKSTDPLFITVTEKSFNLWSLTLLPKKYEYVWTPTLISITLNDTNLFTTYTFVLIVTNEAPIFEGGVLNLVVNQKMNDQIYYAWPDYVDPEGDNESVLVQVVTNSDLDLSIYEPKYADTFECLSIDKKGVFVEATKFSQVGTKSFLVALRDGEPKQNFYQFDVTITNSAPYFLSNPTGKLGTVRVRLGEATSWDLPPFKDEENNPILVSNTGDTDFIKFSSKRYTFTPTLPEQIGQYPIYGTLYDGQPLQTPFSLTLIVYNDAPFFTDDPEERIIAPLNLRTQYIFPNAKDLEKLPIDLAVSSLSNWPRFLTVQRNTSQVGMIIMPENQEQIGEYQLVIQLSDTGKATKIYFMTIIVKDIGVTTSSSQLIQEQISKSLNSGAEIIKLGIRATSATNNGVVKVRITNSQGIGIKQMKNEYFQINVINKDQEVSFNIESLENQVLTFKLYFSNVERISNSVVSISARQPKYRKKILLKSLLNSPIFCLQAKCKVFCSKTEWRLISKSQNSTQKKLWPLLHSLKMEPTW</sequence>
<evidence type="ECO:0000313" key="1">
    <source>
        <dbReference type="EMBL" id="TNV87951.1"/>
    </source>
</evidence>
<accession>A0A8J8TB30</accession>
<reference evidence="1" key="1">
    <citation type="submission" date="2019-06" db="EMBL/GenBank/DDBJ databases">
        <authorList>
            <person name="Zheng W."/>
        </authorList>
    </citation>
    <scope>NUCLEOTIDE SEQUENCE</scope>
    <source>
        <strain evidence="1">QDHG01</strain>
    </source>
</reference>
<dbReference type="EMBL" id="RRYP01000129">
    <property type="protein sequence ID" value="TNV87951.1"/>
    <property type="molecule type" value="Genomic_DNA"/>
</dbReference>
<protein>
    <recommendedName>
        <fullName evidence="3">Cadherin domain-containing protein</fullName>
    </recommendedName>
</protein>